<organism evidence="3 4">
    <name type="scientific">Ceratitis capitata</name>
    <name type="common">Mediterranean fruit fly</name>
    <name type="synonym">Tephritis capitata</name>
    <dbReference type="NCBI Taxonomy" id="7213"/>
    <lineage>
        <taxon>Eukaryota</taxon>
        <taxon>Metazoa</taxon>
        <taxon>Ecdysozoa</taxon>
        <taxon>Arthropoda</taxon>
        <taxon>Hexapoda</taxon>
        <taxon>Insecta</taxon>
        <taxon>Pterygota</taxon>
        <taxon>Neoptera</taxon>
        <taxon>Endopterygota</taxon>
        <taxon>Diptera</taxon>
        <taxon>Brachycera</taxon>
        <taxon>Muscomorpha</taxon>
        <taxon>Tephritoidea</taxon>
        <taxon>Tephritidae</taxon>
        <taxon>Ceratitis</taxon>
        <taxon>Ceratitis</taxon>
    </lineage>
</organism>
<keyword evidence="4" id="KW-1185">Reference proteome</keyword>
<dbReference type="GO" id="GO:0003676">
    <property type="term" value="F:nucleic acid binding"/>
    <property type="evidence" value="ECO:0007669"/>
    <property type="project" value="InterPro"/>
</dbReference>
<feature type="domain" description="CCHC-type" evidence="2">
    <location>
        <begin position="123"/>
        <end position="139"/>
    </location>
</feature>
<gene>
    <name evidence="3" type="ORF">CCAP1982_LOCUS11876</name>
</gene>
<dbReference type="SUPFAM" id="SSF57756">
    <property type="entry name" value="Retrovirus zinc finger-like domains"/>
    <property type="match status" value="1"/>
</dbReference>
<keyword evidence="1" id="KW-0479">Metal-binding</keyword>
<keyword evidence="1" id="KW-0863">Zinc-finger</keyword>
<dbReference type="Gene3D" id="4.10.60.10">
    <property type="entry name" value="Zinc finger, CCHC-type"/>
    <property type="match status" value="1"/>
</dbReference>
<accession>A0A811UWW4</accession>
<dbReference type="GO" id="GO:0008270">
    <property type="term" value="F:zinc ion binding"/>
    <property type="evidence" value="ECO:0007669"/>
    <property type="project" value="UniProtKB-KW"/>
</dbReference>
<protein>
    <submittedName>
        <fullName evidence="3">(Mediterranean fruit fly) hypothetical protein</fullName>
    </submittedName>
</protein>
<dbReference type="InterPro" id="IPR036875">
    <property type="entry name" value="Znf_CCHC_sf"/>
</dbReference>
<dbReference type="PANTHER" id="PTHR37984:SF15">
    <property type="entry name" value="INTEGRASE CATALYTIC DOMAIN-CONTAINING PROTEIN"/>
    <property type="match status" value="1"/>
</dbReference>
<dbReference type="EMBL" id="CAJHJT010000034">
    <property type="protein sequence ID" value="CAD7003420.1"/>
    <property type="molecule type" value="Genomic_DNA"/>
</dbReference>
<dbReference type="PANTHER" id="PTHR37984">
    <property type="entry name" value="PROTEIN CBG26694"/>
    <property type="match status" value="1"/>
</dbReference>
<dbReference type="AlphaFoldDB" id="A0A811UWW4"/>
<name>A0A811UWW4_CERCA</name>
<dbReference type="Pfam" id="PF00098">
    <property type="entry name" value="zf-CCHC"/>
    <property type="match status" value="1"/>
</dbReference>
<dbReference type="InterPro" id="IPR050951">
    <property type="entry name" value="Retrovirus_Pol_polyprotein"/>
</dbReference>
<evidence type="ECO:0000259" key="2">
    <source>
        <dbReference type="PROSITE" id="PS50158"/>
    </source>
</evidence>
<evidence type="ECO:0000313" key="3">
    <source>
        <dbReference type="EMBL" id="CAD7003420.1"/>
    </source>
</evidence>
<comment type="caution">
    <text evidence="3">The sequence shown here is derived from an EMBL/GenBank/DDBJ whole genome shotgun (WGS) entry which is preliminary data.</text>
</comment>
<dbReference type="SMART" id="SM00343">
    <property type="entry name" value="ZnF_C2HC"/>
    <property type="match status" value="1"/>
</dbReference>
<dbReference type="PROSITE" id="PS50158">
    <property type="entry name" value="ZF_CCHC"/>
    <property type="match status" value="1"/>
</dbReference>
<dbReference type="Proteomes" id="UP000606786">
    <property type="component" value="Unassembled WGS sequence"/>
</dbReference>
<reference evidence="3" key="1">
    <citation type="submission" date="2020-11" db="EMBL/GenBank/DDBJ databases">
        <authorList>
            <person name="Whitehead M."/>
        </authorList>
    </citation>
    <scope>NUCLEOTIDE SEQUENCE</scope>
    <source>
        <strain evidence="3">EGII</strain>
    </source>
</reference>
<sequence>MEFEKRDQKSNESLQEYASEVKRLAHLAIGDSSGECLERVKIQRFISGIKDVYTKRETYANPKLTFAETLAYAQTRETAALISRASYKVNKVEFETPDVMTKILSTLKSLEGMNRSGFKTQARKCFKCGKPGHFARKCKTSSSRQEVQLKNPEGQLARWIERLQSYDFTIEHCKGNTHGNADAMSRRPRNIECKHCSKAEGKEDIIDVRLMKITQAEKWEASNLRKCQQEDPDLELLMHGLEVNIRPSKAAESPIAKAYWAQWNSLELISCIECGKMKMASALGS</sequence>
<keyword evidence="1" id="KW-0862">Zinc</keyword>
<evidence type="ECO:0000313" key="4">
    <source>
        <dbReference type="Proteomes" id="UP000606786"/>
    </source>
</evidence>
<proteinExistence type="predicted"/>
<evidence type="ECO:0000256" key="1">
    <source>
        <dbReference type="PROSITE-ProRule" id="PRU00047"/>
    </source>
</evidence>
<dbReference type="InterPro" id="IPR001878">
    <property type="entry name" value="Znf_CCHC"/>
</dbReference>